<evidence type="ECO:0000256" key="15">
    <source>
        <dbReference type="SAM" id="MobiDB-lite"/>
    </source>
</evidence>
<organism evidence="19 20">
    <name type="scientific">Cylindrobasidium torrendii FP15055 ss-10</name>
    <dbReference type="NCBI Taxonomy" id="1314674"/>
    <lineage>
        <taxon>Eukaryota</taxon>
        <taxon>Fungi</taxon>
        <taxon>Dikarya</taxon>
        <taxon>Basidiomycota</taxon>
        <taxon>Agaricomycotina</taxon>
        <taxon>Agaricomycetes</taxon>
        <taxon>Agaricomycetidae</taxon>
        <taxon>Agaricales</taxon>
        <taxon>Marasmiineae</taxon>
        <taxon>Physalacriaceae</taxon>
        <taxon>Cylindrobasidium</taxon>
    </lineage>
</organism>
<feature type="active site" description="Charge relay system" evidence="13 14">
    <location>
        <position position="228"/>
    </location>
</feature>
<dbReference type="FunFam" id="3.40.50.200:FF:000005">
    <property type="entry name" value="Proprotein convertase subtilisin/kexin type 7"/>
    <property type="match status" value="1"/>
</dbReference>
<feature type="compositionally biased region" description="Pro residues" evidence="15">
    <location>
        <begin position="127"/>
        <end position="136"/>
    </location>
</feature>
<evidence type="ECO:0000256" key="16">
    <source>
        <dbReference type="SAM" id="Phobius"/>
    </source>
</evidence>
<dbReference type="InterPro" id="IPR008979">
    <property type="entry name" value="Galactose-bd-like_sf"/>
</dbReference>
<evidence type="ECO:0000256" key="7">
    <source>
        <dbReference type="ARBA" id="ARBA00022825"/>
    </source>
</evidence>
<evidence type="ECO:0000256" key="8">
    <source>
        <dbReference type="ARBA" id="ARBA00022837"/>
    </source>
</evidence>
<dbReference type="InterPro" id="IPR000209">
    <property type="entry name" value="Peptidase_S8/S53_dom"/>
</dbReference>
<keyword evidence="11" id="KW-0865">Zymogen</keyword>
<dbReference type="STRING" id="1314674.A0A0D7BSG4"/>
<dbReference type="Proteomes" id="UP000054007">
    <property type="component" value="Unassembled WGS sequence"/>
</dbReference>
<evidence type="ECO:0000256" key="11">
    <source>
        <dbReference type="ARBA" id="ARBA00023145"/>
    </source>
</evidence>
<dbReference type="GO" id="GO:0016485">
    <property type="term" value="P:protein processing"/>
    <property type="evidence" value="ECO:0007669"/>
    <property type="project" value="TreeGrafter"/>
</dbReference>
<dbReference type="Gene3D" id="3.40.50.200">
    <property type="entry name" value="Peptidase S8/S53 domain"/>
    <property type="match status" value="1"/>
</dbReference>
<dbReference type="PANTHER" id="PTHR42884">
    <property type="entry name" value="PROPROTEIN CONVERTASE SUBTILISIN/KEXIN-RELATED"/>
    <property type="match status" value="1"/>
</dbReference>
<keyword evidence="7 14" id="KW-0720">Serine protease</keyword>
<evidence type="ECO:0000256" key="5">
    <source>
        <dbReference type="ARBA" id="ARBA00022729"/>
    </source>
</evidence>
<evidence type="ECO:0000256" key="3">
    <source>
        <dbReference type="ARBA" id="ARBA00022670"/>
    </source>
</evidence>
<dbReference type="InterPro" id="IPR022398">
    <property type="entry name" value="Peptidase_S8_His-AS"/>
</dbReference>
<dbReference type="PROSITE" id="PS00136">
    <property type="entry name" value="SUBTILASE_ASP"/>
    <property type="match status" value="1"/>
</dbReference>
<dbReference type="GO" id="GO:0004252">
    <property type="term" value="F:serine-type endopeptidase activity"/>
    <property type="evidence" value="ECO:0007669"/>
    <property type="project" value="UniProtKB-UniRule"/>
</dbReference>
<evidence type="ECO:0000256" key="6">
    <source>
        <dbReference type="ARBA" id="ARBA00022801"/>
    </source>
</evidence>
<feature type="region of interest" description="Disordered" evidence="15">
    <location>
        <begin position="779"/>
        <end position="867"/>
    </location>
</feature>
<dbReference type="PROSITE" id="PS00137">
    <property type="entry name" value="SUBTILASE_HIS"/>
    <property type="match status" value="1"/>
</dbReference>
<dbReference type="AlphaFoldDB" id="A0A0D7BSG4"/>
<comment type="similarity">
    <text evidence="2">Belongs to the peptidase S8 family. Furin subfamily.</text>
</comment>
<name>A0A0D7BSG4_9AGAR</name>
<dbReference type="InterPro" id="IPR015500">
    <property type="entry name" value="Peptidase_S8_subtilisin-rel"/>
</dbReference>
<dbReference type="InterPro" id="IPR036852">
    <property type="entry name" value="Peptidase_S8/S53_dom_sf"/>
</dbReference>
<evidence type="ECO:0000256" key="1">
    <source>
        <dbReference type="ARBA" id="ARBA00004370"/>
    </source>
</evidence>
<proteinExistence type="inferred from homology"/>
<dbReference type="Pfam" id="PF01483">
    <property type="entry name" value="P_proprotein"/>
    <property type="match status" value="1"/>
</dbReference>
<dbReference type="GO" id="GO:0005802">
    <property type="term" value="C:trans-Golgi network"/>
    <property type="evidence" value="ECO:0007669"/>
    <property type="project" value="TreeGrafter"/>
</dbReference>
<feature type="region of interest" description="Disordered" evidence="15">
    <location>
        <begin position="114"/>
        <end position="139"/>
    </location>
</feature>
<dbReference type="InterPro" id="IPR002884">
    <property type="entry name" value="P_dom"/>
</dbReference>
<keyword evidence="4 16" id="KW-0812">Transmembrane</keyword>
<dbReference type="PROSITE" id="PS51257">
    <property type="entry name" value="PROKAR_LIPOPROTEIN"/>
    <property type="match status" value="1"/>
</dbReference>
<feature type="active site" description="Charge relay system" evidence="13 14">
    <location>
        <position position="190"/>
    </location>
</feature>
<gene>
    <name evidence="19" type="ORF">CYLTODRAFT_342491</name>
</gene>
<dbReference type="GO" id="GO:0007323">
    <property type="term" value="P:peptide pheromone maturation"/>
    <property type="evidence" value="ECO:0007669"/>
    <property type="project" value="UniProtKB-ARBA"/>
</dbReference>
<dbReference type="PROSITE" id="PS51892">
    <property type="entry name" value="SUBTILASE"/>
    <property type="match status" value="1"/>
</dbReference>
<dbReference type="Pfam" id="PF00082">
    <property type="entry name" value="Peptidase_S8"/>
    <property type="match status" value="1"/>
</dbReference>
<keyword evidence="10 16" id="KW-0472">Membrane</keyword>
<dbReference type="Gene3D" id="2.60.120.260">
    <property type="entry name" value="Galactose-binding domain-like"/>
    <property type="match status" value="1"/>
</dbReference>
<evidence type="ECO:0000256" key="10">
    <source>
        <dbReference type="ARBA" id="ARBA00023136"/>
    </source>
</evidence>
<feature type="region of interest" description="Disordered" evidence="15">
    <location>
        <begin position="651"/>
        <end position="685"/>
    </location>
</feature>
<evidence type="ECO:0000313" key="20">
    <source>
        <dbReference type="Proteomes" id="UP000054007"/>
    </source>
</evidence>
<evidence type="ECO:0000256" key="14">
    <source>
        <dbReference type="PROSITE-ProRule" id="PRU01240"/>
    </source>
</evidence>
<reference evidence="19 20" key="1">
    <citation type="journal article" date="2015" name="Fungal Genet. Biol.">
        <title>Evolution of novel wood decay mechanisms in Agaricales revealed by the genome sequences of Fistulina hepatica and Cylindrobasidium torrendii.</title>
        <authorList>
            <person name="Floudas D."/>
            <person name="Held B.W."/>
            <person name="Riley R."/>
            <person name="Nagy L.G."/>
            <person name="Koehler G."/>
            <person name="Ransdell A.S."/>
            <person name="Younus H."/>
            <person name="Chow J."/>
            <person name="Chiniquy J."/>
            <person name="Lipzen A."/>
            <person name="Tritt A."/>
            <person name="Sun H."/>
            <person name="Haridas S."/>
            <person name="LaButti K."/>
            <person name="Ohm R.A."/>
            <person name="Kues U."/>
            <person name="Blanchette R.A."/>
            <person name="Grigoriev I.V."/>
            <person name="Minto R.E."/>
            <person name="Hibbett D.S."/>
        </authorList>
    </citation>
    <scope>NUCLEOTIDE SEQUENCE [LARGE SCALE GENOMIC DNA]</scope>
    <source>
        <strain evidence="19 20">FP15055 ss-10</strain>
    </source>
</reference>
<dbReference type="InterPro" id="IPR023827">
    <property type="entry name" value="Peptidase_S8_Asp-AS"/>
</dbReference>
<dbReference type="FunFam" id="2.60.120.260:FF:000026">
    <property type="entry name" value="proprotein convertase subtilisin/kexin type 7"/>
    <property type="match status" value="1"/>
</dbReference>
<evidence type="ECO:0000256" key="12">
    <source>
        <dbReference type="ARBA" id="ARBA00023180"/>
    </source>
</evidence>
<evidence type="ECO:0000259" key="18">
    <source>
        <dbReference type="PROSITE" id="PS51829"/>
    </source>
</evidence>
<evidence type="ECO:0000256" key="13">
    <source>
        <dbReference type="PIRSR" id="PIRSR615500-1"/>
    </source>
</evidence>
<dbReference type="PROSITE" id="PS51829">
    <property type="entry name" value="P_HOMO_B"/>
    <property type="match status" value="1"/>
</dbReference>
<evidence type="ECO:0000256" key="17">
    <source>
        <dbReference type="SAM" id="SignalP"/>
    </source>
</evidence>
<sequence length="867" mass="93847">MRVCQLFLALATLGCASVINASKTARAYDTHNYYVIHHDPTHASLAEVARFLDVEIVERVGELPDHWMVRAEIEQGNSERRAMGDRVVDAYKSMRKRTTRNKARGSDISAAVRHLSRQTPKQRAKRAPPPIRPPPETSAAGVAERLGIQDPLFPQQWHLVNDEFPEHMMNVVPVWDMGITGKGVITSLVDDGLDYEHDDLKDNFDAVNSYDFNDHQDLPTPKLSDDHHGTRCAGQVAAGKNGACGLGIAYEAKVAGVRILSGPITDADEAASLNYGFQNVSIYSCSWGPPDNGKTMEGPSYIIKQAVLNGINNGRGGKGSVYVFASGNGAGSGDQCNFDGYTNSIYSVTVSAVDYKGLHPYYSEACAANMVVAYSSGSGKHIVTTDKGNPTCADTHGGTSAAAPNAAGVFTLALEARPDLGWRDIQYLCIETAQMINPDDDWEEMASGRKYSYTYGFGALDAFEFIKAAQDWTLVGPQVWFKTHTIQLANGTMTEDEETEAYVFSGGEPIVAGGVSSTMTITQSMLDEHNFDKMEHLNVKVWIEHGRRGDVQVEITSPSGIKSMLAGHRKSDDDKDGFPGWTFMSVKHWAESPIGEWTIRVWDQENEKYTGHFLGWNMILWGLAKDGAMAQPYQLPAEEYFFPPQEDVDTPDTFSSTKEYGKPTVPPETPIVGEASPTSTEAAPTDSAAIASTTPTMDEGWFSGLSTLSGKAGWVFGGIGVVVLFGIGAGVFLFRRRRAARRSADYAKLTGGDDVPMSTVGPGGVRPKTKELYDAFGEVSDDEDADEETHLRGGHHSVSEGIGFHSGFLDDDEPQSAGPSGDRYRDEPEHGQSMTPGSGSGSGSGRPDSPSSGSGGSWQHPERELSS</sequence>
<feature type="domain" description="P/Homo B" evidence="18">
    <location>
        <begin position="475"/>
        <end position="626"/>
    </location>
</feature>
<evidence type="ECO:0000256" key="4">
    <source>
        <dbReference type="ARBA" id="ARBA00022692"/>
    </source>
</evidence>
<protein>
    <submittedName>
        <fullName evidence="19">Kex protein</fullName>
    </submittedName>
</protein>
<dbReference type="SUPFAM" id="SSF52743">
    <property type="entry name" value="Subtilisin-like"/>
    <property type="match status" value="1"/>
</dbReference>
<evidence type="ECO:0000256" key="9">
    <source>
        <dbReference type="ARBA" id="ARBA00022989"/>
    </source>
</evidence>
<keyword evidence="3 14" id="KW-0645">Protease</keyword>
<keyword evidence="20" id="KW-1185">Reference proteome</keyword>
<dbReference type="EMBL" id="KN880437">
    <property type="protein sequence ID" value="KIY73175.1"/>
    <property type="molecule type" value="Genomic_DNA"/>
</dbReference>
<dbReference type="InterPro" id="IPR034182">
    <property type="entry name" value="Kexin/furin"/>
</dbReference>
<keyword evidence="8" id="KW-0106">Calcium</keyword>
<dbReference type="CDD" id="cd04059">
    <property type="entry name" value="Peptidases_S8_Protein_convertases_Kexins_Furin-like"/>
    <property type="match status" value="1"/>
</dbReference>
<dbReference type="PRINTS" id="PR00723">
    <property type="entry name" value="SUBTILISIN"/>
</dbReference>
<dbReference type="SUPFAM" id="SSF49785">
    <property type="entry name" value="Galactose-binding domain-like"/>
    <property type="match status" value="1"/>
</dbReference>
<feature type="compositionally biased region" description="Basic residues" evidence="15">
    <location>
        <begin position="114"/>
        <end position="126"/>
    </location>
</feature>
<feature type="transmembrane region" description="Helical" evidence="16">
    <location>
        <begin position="712"/>
        <end position="734"/>
    </location>
</feature>
<dbReference type="OrthoDB" id="300641at2759"/>
<feature type="signal peptide" evidence="17">
    <location>
        <begin position="1"/>
        <end position="21"/>
    </location>
</feature>
<keyword evidence="12" id="KW-0325">Glycoprotein</keyword>
<dbReference type="PROSITE" id="PS00138">
    <property type="entry name" value="SUBTILASE_SER"/>
    <property type="match status" value="1"/>
</dbReference>
<comment type="subcellular location">
    <subcellularLocation>
        <location evidence="1">Membrane</location>
    </subcellularLocation>
</comment>
<evidence type="ECO:0000313" key="19">
    <source>
        <dbReference type="EMBL" id="KIY73175.1"/>
    </source>
</evidence>
<dbReference type="InterPro" id="IPR023828">
    <property type="entry name" value="Peptidase_S8_Ser-AS"/>
</dbReference>
<feature type="active site" description="Charge relay system" evidence="13 14">
    <location>
        <position position="400"/>
    </location>
</feature>
<evidence type="ECO:0000256" key="2">
    <source>
        <dbReference type="ARBA" id="ARBA00005325"/>
    </source>
</evidence>
<keyword evidence="6 14" id="KW-0378">Hydrolase</keyword>
<keyword evidence="5 17" id="KW-0732">Signal</keyword>
<accession>A0A0D7BSG4</accession>
<keyword evidence="9 16" id="KW-1133">Transmembrane helix</keyword>
<dbReference type="GO" id="GO:0000139">
    <property type="term" value="C:Golgi membrane"/>
    <property type="evidence" value="ECO:0007669"/>
    <property type="project" value="TreeGrafter"/>
</dbReference>
<feature type="chain" id="PRO_5002317495" evidence="17">
    <location>
        <begin position="22"/>
        <end position="867"/>
    </location>
</feature>
<dbReference type="PANTHER" id="PTHR42884:SF14">
    <property type="entry name" value="NEUROENDOCRINE CONVERTASE 1"/>
    <property type="match status" value="1"/>
</dbReference>